<dbReference type="PANTHER" id="PTHR37249:SF3">
    <property type="entry name" value="OS03G0206201 PROTEIN"/>
    <property type="match status" value="1"/>
</dbReference>
<accession>A0ABD2YT90</accession>
<dbReference type="Proteomes" id="UP001630127">
    <property type="component" value="Unassembled WGS sequence"/>
</dbReference>
<protein>
    <submittedName>
        <fullName evidence="2">Uncharacterized protein</fullName>
    </submittedName>
</protein>
<reference evidence="2 3" key="1">
    <citation type="submission" date="2024-11" db="EMBL/GenBank/DDBJ databases">
        <title>A near-complete genome assembly of Cinchona calisaya.</title>
        <authorList>
            <person name="Lian D.C."/>
            <person name="Zhao X.W."/>
            <person name="Wei L."/>
        </authorList>
    </citation>
    <scope>NUCLEOTIDE SEQUENCE [LARGE SCALE GENOMIC DNA]</scope>
    <source>
        <tissue evidence="2">Nenye</tissue>
    </source>
</reference>
<evidence type="ECO:0000313" key="3">
    <source>
        <dbReference type="Proteomes" id="UP001630127"/>
    </source>
</evidence>
<dbReference type="PANTHER" id="PTHR37249">
    <property type="entry name" value="OS03G0206201 PROTEIN"/>
    <property type="match status" value="1"/>
</dbReference>
<gene>
    <name evidence="2" type="ORF">ACH5RR_029991</name>
</gene>
<proteinExistence type="predicted"/>
<keyword evidence="3" id="KW-1185">Reference proteome</keyword>
<evidence type="ECO:0000256" key="1">
    <source>
        <dbReference type="SAM" id="MobiDB-lite"/>
    </source>
</evidence>
<sequence>MVDGQLALEELYKGTTKKMKISREVLDANSGLKSNPFRPVIEHNSSIVSAHMSSRTMFIIFVTCSILDQHGSDITMTIKRVHCNYNKDESGHAELEDYRPIDPVPSSKASIRPGPIQHGTLLMP</sequence>
<dbReference type="AlphaFoldDB" id="A0ABD2YT90"/>
<dbReference type="EMBL" id="JBJUIK010000012">
    <property type="protein sequence ID" value="KAL3510590.1"/>
    <property type="molecule type" value="Genomic_DNA"/>
</dbReference>
<organism evidence="2 3">
    <name type="scientific">Cinchona calisaya</name>
    <dbReference type="NCBI Taxonomy" id="153742"/>
    <lineage>
        <taxon>Eukaryota</taxon>
        <taxon>Viridiplantae</taxon>
        <taxon>Streptophyta</taxon>
        <taxon>Embryophyta</taxon>
        <taxon>Tracheophyta</taxon>
        <taxon>Spermatophyta</taxon>
        <taxon>Magnoliopsida</taxon>
        <taxon>eudicotyledons</taxon>
        <taxon>Gunneridae</taxon>
        <taxon>Pentapetalae</taxon>
        <taxon>asterids</taxon>
        <taxon>lamiids</taxon>
        <taxon>Gentianales</taxon>
        <taxon>Rubiaceae</taxon>
        <taxon>Cinchonoideae</taxon>
        <taxon>Cinchoneae</taxon>
        <taxon>Cinchona</taxon>
    </lineage>
</organism>
<feature type="region of interest" description="Disordered" evidence="1">
    <location>
        <begin position="92"/>
        <end position="124"/>
    </location>
</feature>
<name>A0ABD2YT90_9GENT</name>
<dbReference type="Gene3D" id="2.60.260.20">
    <property type="entry name" value="Urease metallochaperone UreE, N-terminal domain"/>
    <property type="match status" value="1"/>
</dbReference>
<comment type="caution">
    <text evidence="2">The sequence shown here is derived from an EMBL/GenBank/DDBJ whole genome shotgun (WGS) entry which is preliminary data.</text>
</comment>
<evidence type="ECO:0000313" key="2">
    <source>
        <dbReference type="EMBL" id="KAL3510590.1"/>
    </source>
</evidence>